<gene>
    <name evidence="1" type="ORF">BRARA_H00323</name>
</gene>
<dbReference type="Proteomes" id="UP000264353">
    <property type="component" value="Chromosome A8"/>
</dbReference>
<protein>
    <recommendedName>
        <fullName evidence="3">DUF4219 domain-containing protein</fullName>
    </recommendedName>
</protein>
<organism evidence="1 2">
    <name type="scientific">Brassica campestris</name>
    <name type="common">Field mustard</name>
    <dbReference type="NCBI Taxonomy" id="3711"/>
    <lineage>
        <taxon>Eukaryota</taxon>
        <taxon>Viridiplantae</taxon>
        <taxon>Streptophyta</taxon>
        <taxon>Embryophyta</taxon>
        <taxon>Tracheophyta</taxon>
        <taxon>Spermatophyta</taxon>
        <taxon>Magnoliopsida</taxon>
        <taxon>eudicotyledons</taxon>
        <taxon>Gunneridae</taxon>
        <taxon>Pentapetalae</taxon>
        <taxon>rosids</taxon>
        <taxon>malvids</taxon>
        <taxon>Brassicales</taxon>
        <taxon>Brassicaceae</taxon>
        <taxon>Brassiceae</taxon>
        <taxon>Brassica</taxon>
    </lineage>
</organism>
<name>A0A397Y7F7_BRACM</name>
<dbReference type="EMBL" id="CM010635">
    <property type="protein sequence ID" value="RID49525.1"/>
    <property type="molecule type" value="Genomic_DNA"/>
</dbReference>
<evidence type="ECO:0000313" key="1">
    <source>
        <dbReference type="EMBL" id="RID49525.1"/>
    </source>
</evidence>
<proteinExistence type="predicted"/>
<dbReference type="Pfam" id="PF14223">
    <property type="entry name" value="Retrotran_gag_2"/>
    <property type="match status" value="1"/>
</dbReference>
<sequence>MDHMKELIAVHKPIMLDGSNFGDWKVKIRYIICGIDEEAWASIFNGWTERTLMNEKRKQAISTIFSTVYIDQFKIIQYCESAKDSWNTLVNYFEGDSSVKRTRLDHLETKWENLRMEEDEPLGSFTNKLNMIENEAAVLGEKYKKEAC</sequence>
<evidence type="ECO:0008006" key="3">
    <source>
        <dbReference type="Google" id="ProtNLM"/>
    </source>
</evidence>
<dbReference type="PANTHER" id="PTHR35317">
    <property type="entry name" value="OS04G0629600 PROTEIN"/>
    <property type="match status" value="1"/>
</dbReference>
<reference evidence="1 2" key="1">
    <citation type="submission" date="2018-06" db="EMBL/GenBank/DDBJ databases">
        <title>WGS assembly of Brassica rapa FPsc.</title>
        <authorList>
            <person name="Bowman J."/>
            <person name="Kohchi T."/>
            <person name="Yamato K."/>
            <person name="Jenkins J."/>
            <person name="Shu S."/>
            <person name="Ishizaki K."/>
            <person name="Yamaoka S."/>
            <person name="Nishihama R."/>
            <person name="Nakamura Y."/>
            <person name="Berger F."/>
            <person name="Adam C."/>
            <person name="Aki S."/>
            <person name="Althoff F."/>
            <person name="Araki T."/>
            <person name="Arteaga-Vazquez M."/>
            <person name="Balasubrmanian S."/>
            <person name="Bauer D."/>
            <person name="Boehm C."/>
            <person name="Briginshaw L."/>
            <person name="Caballero-Perez J."/>
            <person name="Catarino B."/>
            <person name="Chen F."/>
            <person name="Chiyoda S."/>
            <person name="Chovatia M."/>
            <person name="Davies K."/>
            <person name="Delmans M."/>
            <person name="Demura T."/>
            <person name="Dierschke T."/>
            <person name="Dolan L."/>
            <person name="Dorantes-Acosta A."/>
            <person name="Eklund D."/>
            <person name="Florent S."/>
            <person name="Flores-Sandoval E."/>
            <person name="Fujiyama A."/>
            <person name="Fukuzawa H."/>
            <person name="Galik B."/>
            <person name="Grimanelli D."/>
            <person name="Grimwood J."/>
            <person name="Grossniklaus U."/>
            <person name="Hamada T."/>
            <person name="Haseloff J."/>
            <person name="Hetherington A."/>
            <person name="Higo A."/>
            <person name="Hirakawa Y."/>
            <person name="Hundley H."/>
            <person name="Ikeda Y."/>
            <person name="Inoue K."/>
            <person name="Inoue S."/>
            <person name="Ishida S."/>
            <person name="Jia Q."/>
            <person name="Kakita M."/>
            <person name="Kanazawa T."/>
            <person name="Kawai Y."/>
            <person name="Kawashima T."/>
            <person name="Kennedy M."/>
            <person name="Kinose K."/>
            <person name="Kinoshita T."/>
            <person name="Kohara Y."/>
            <person name="Koide E."/>
            <person name="Komatsu K."/>
            <person name="Kopischke S."/>
            <person name="Kubo M."/>
            <person name="Kyozuka J."/>
            <person name="Lagercrantz U."/>
            <person name="Lin S."/>
            <person name="Lindquist E."/>
            <person name="Lipzen A."/>
            <person name="Lu C."/>
            <person name="Luna E."/>
            <person name="Martienssen R."/>
            <person name="Minamino N."/>
            <person name="Mizutani M."/>
            <person name="Mizutani M."/>
            <person name="Mochizuki N."/>
            <person name="Monte I."/>
            <person name="Mosher R."/>
            <person name="Nagasaki H."/>
            <person name="Nakagami H."/>
            <person name="Naramoto S."/>
            <person name="Nishitani K."/>
            <person name="Ohtani M."/>
            <person name="Okamoto T."/>
            <person name="Okumura M."/>
            <person name="Phillips J."/>
            <person name="Pollak B."/>
            <person name="Reinders A."/>
            <person name="Roevekamp M."/>
            <person name="Sano R."/>
            <person name="Sawa S."/>
            <person name="Schmid M."/>
            <person name="Shirakawa M."/>
            <person name="Solano R."/>
            <person name="Spunde A."/>
            <person name="Suetsugu N."/>
            <person name="Sugano S."/>
            <person name="Sugiyama A."/>
            <person name="Sun R."/>
            <person name="Suzuki Y."/>
            <person name="Takenaka M."/>
            <person name="Takezawa D."/>
            <person name="Tomogane H."/>
            <person name="Tsuzuki M."/>
            <person name="Ueda T."/>
            <person name="Umeda M."/>
            <person name="Ward J."/>
            <person name="Watanabe Y."/>
            <person name="Yazaki K."/>
            <person name="Yokoyama R."/>
            <person name="Yoshitake Y."/>
            <person name="Yotsui I."/>
            <person name="Zachgo S."/>
            <person name="Schmutz J."/>
        </authorList>
    </citation>
    <scope>NUCLEOTIDE SEQUENCE [LARGE SCALE GENOMIC DNA]</scope>
    <source>
        <strain evidence="2">cv. B-3</strain>
    </source>
</reference>
<dbReference type="PANTHER" id="PTHR35317:SF40">
    <property type="entry name" value="CCHC-TYPE DOMAIN-CONTAINING PROTEIN"/>
    <property type="match status" value="1"/>
</dbReference>
<dbReference type="AlphaFoldDB" id="A0A397Y7F7"/>
<accession>A0A397Y7F7</accession>
<evidence type="ECO:0000313" key="2">
    <source>
        <dbReference type="Proteomes" id="UP000264353"/>
    </source>
</evidence>